<evidence type="ECO:0008006" key="3">
    <source>
        <dbReference type="Google" id="ProtNLM"/>
    </source>
</evidence>
<protein>
    <recommendedName>
        <fullName evidence="3">TerD domain-containing protein</fullName>
    </recommendedName>
</protein>
<dbReference type="Proteomes" id="UP001501844">
    <property type="component" value="Unassembled WGS sequence"/>
</dbReference>
<gene>
    <name evidence="1" type="ORF">GCM10023183_23100</name>
</gene>
<reference evidence="2" key="1">
    <citation type="journal article" date="2019" name="Int. J. Syst. Evol. Microbiol.">
        <title>The Global Catalogue of Microorganisms (GCM) 10K type strain sequencing project: providing services to taxonomists for standard genome sequencing and annotation.</title>
        <authorList>
            <consortium name="The Broad Institute Genomics Platform"/>
            <consortium name="The Broad Institute Genome Sequencing Center for Infectious Disease"/>
            <person name="Wu L."/>
            <person name="Ma J."/>
        </authorList>
    </citation>
    <scope>NUCLEOTIDE SEQUENCE [LARGE SCALE GENOMIC DNA]</scope>
    <source>
        <strain evidence="2">JCM 17917</strain>
    </source>
</reference>
<evidence type="ECO:0000313" key="1">
    <source>
        <dbReference type="EMBL" id="GAA4307266.1"/>
    </source>
</evidence>
<keyword evidence="2" id="KW-1185">Reference proteome</keyword>
<name>A0ABP8FMZ1_9BACT</name>
<proteinExistence type="predicted"/>
<organism evidence="1 2">
    <name type="scientific">Nibribacter koreensis</name>
    <dbReference type="NCBI Taxonomy" id="1084519"/>
    <lineage>
        <taxon>Bacteria</taxon>
        <taxon>Pseudomonadati</taxon>
        <taxon>Bacteroidota</taxon>
        <taxon>Cytophagia</taxon>
        <taxon>Cytophagales</taxon>
        <taxon>Hymenobacteraceae</taxon>
        <taxon>Nibribacter</taxon>
    </lineage>
</organism>
<sequence>MKSKEFGLEIKTFGLGSKFEAFMYNTNVSVYDRERFKINDGRLDENTLYVLKRHYQDTIEVVDTLKVKFEDNAVDSLYILSHAYLKTISMDNEVDGSDRNRIREDIKDGASFSVSLLYDKKQLEASQWGLKGIRAASNQTDQLFTFINKRLPEEFRLY</sequence>
<dbReference type="RefSeq" id="WP_345166142.1">
    <property type="nucleotide sequence ID" value="NZ_BAABGX010000002.1"/>
</dbReference>
<evidence type="ECO:0000313" key="2">
    <source>
        <dbReference type="Proteomes" id="UP001501844"/>
    </source>
</evidence>
<accession>A0ABP8FMZ1</accession>
<dbReference type="EMBL" id="BAABGX010000002">
    <property type="protein sequence ID" value="GAA4307266.1"/>
    <property type="molecule type" value="Genomic_DNA"/>
</dbReference>
<comment type="caution">
    <text evidence="1">The sequence shown here is derived from an EMBL/GenBank/DDBJ whole genome shotgun (WGS) entry which is preliminary data.</text>
</comment>